<evidence type="ECO:0000313" key="1">
    <source>
        <dbReference type="EMBL" id="GIY13021.1"/>
    </source>
</evidence>
<accession>A0AAV4QVX9</accession>
<evidence type="ECO:0000313" key="2">
    <source>
        <dbReference type="Proteomes" id="UP001054945"/>
    </source>
</evidence>
<keyword evidence="2" id="KW-1185">Reference proteome</keyword>
<comment type="caution">
    <text evidence="1">The sequence shown here is derived from an EMBL/GenBank/DDBJ whole genome shotgun (WGS) entry which is preliminary data.</text>
</comment>
<feature type="non-terminal residue" evidence="1">
    <location>
        <position position="102"/>
    </location>
</feature>
<organism evidence="1 2">
    <name type="scientific">Caerostris extrusa</name>
    <name type="common">Bark spider</name>
    <name type="synonym">Caerostris bankana</name>
    <dbReference type="NCBI Taxonomy" id="172846"/>
    <lineage>
        <taxon>Eukaryota</taxon>
        <taxon>Metazoa</taxon>
        <taxon>Ecdysozoa</taxon>
        <taxon>Arthropoda</taxon>
        <taxon>Chelicerata</taxon>
        <taxon>Arachnida</taxon>
        <taxon>Araneae</taxon>
        <taxon>Araneomorphae</taxon>
        <taxon>Entelegynae</taxon>
        <taxon>Araneoidea</taxon>
        <taxon>Araneidae</taxon>
        <taxon>Caerostris</taxon>
    </lineage>
</organism>
<proteinExistence type="predicted"/>
<reference evidence="1 2" key="1">
    <citation type="submission" date="2021-06" db="EMBL/GenBank/DDBJ databases">
        <title>Caerostris extrusa draft genome.</title>
        <authorList>
            <person name="Kono N."/>
            <person name="Arakawa K."/>
        </authorList>
    </citation>
    <scope>NUCLEOTIDE SEQUENCE [LARGE SCALE GENOMIC DNA]</scope>
</reference>
<gene>
    <name evidence="1" type="ORF">CEXT_709891</name>
</gene>
<dbReference type="Proteomes" id="UP001054945">
    <property type="component" value="Unassembled WGS sequence"/>
</dbReference>
<protein>
    <submittedName>
        <fullName evidence="1">Uncharacterized protein</fullName>
    </submittedName>
</protein>
<dbReference type="EMBL" id="BPLR01006884">
    <property type="protein sequence ID" value="GIY13021.1"/>
    <property type="molecule type" value="Genomic_DNA"/>
</dbReference>
<dbReference type="AlphaFoldDB" id="A0AAV4QVX9"/>
<name>A0AAV4QVX9_CAEEX</name>
<sequence>MPDGKTIFLENFPAMQKTPKLFAVQEASKRLLTLDLNVYWLCLLIYWKSCFLRRFPIGHFSTGSNSPIDSPRTIQCLKLAELLTSDWALYFQWVFLVMREFL</sequence>